<feature type="compositionally biased region" description="Polar residues" evidence="1">
    <location>
        <begin position="106"/>
        <end position="118"/>
    </location>
</feature>
<feature type="region of interest" description="Disordered" evidence="1">
    <location>
        <begin position="177"/>
        <end position="226"/>
    </location>
</feature>
<feature type="compositionally biased region" description="Basic and acidic residues" evidence="1">
    <location>
        <begin position="135"/>
        <end position="153"/>
    </location>
</feature>
<proteinExistence type="predicted"/>
<feature type="region of interest" description="Disordered" evidence="1">
    <location>
        <begin position="1"/>
        <end position="47"/>
    </location>
</feature>
<evidence type="ECO:0000313" key="2">
    <source>
        <dbReference type="EMBL" id="KAJ7712315.1"/>
    </source>
</evidence>
<dbReference type="EMBL" id="JARKIB010000369">
    <property type="protein sequence ID" value="KAJ7712315.1"/>
    <property type="molecule type" value="Genomic_DNA"/>
</dbReference>
<name>A0AAD7H4N7_9AGAR</name>
<sequence>MSPCQPNKDKAARSNPCNAGPHTKVAAAKDDEAGESSLLSETASETGRLELTLEEQRVDLDLEPDLAQNWALNQQEIMSQWTPPVQRPCQLAPLHTPAVSSPAPAQKSSPVTAPTTPKTRVRRRQAYNADSGADTEARPKVPEGRGHPSRRDSCAQARLRTRTRLCVDGVTADVQRTHWHPHHARSTSMRHAMSQIRGGRRVSFNTESSPEQPVRQHAPPHTQSADRKQLITLSRSELAQMVAELAAKHTANLSSSSEGSRRVGISPPRRRGHVVLIAHILTLLPGNDTGTGMGDAGVGAV</sequence>
<reference evidence="2" key="1">
    <citation type="submission" date="2023-03" db="EMBL/GenBank/DDBJ databases">
        <title>Massive genome expansion in bonnet fungi (Mycena s.s.) driven by repeated elements and novel gene families across ecological guilds.</title>
        <authorList>
            <consortium name="Lawrence Berkeley National Laboratory"/>
            <person name="Harder C.B."/>
            <person name="Miyauchi S."/>
            <person name="Viragh M."/>
            <person name="Kuo A."/>
            <person name="Thoen E."/>
            <person name="Andreopoulos B."/>
            <person name="Lu D."/>
            <person name="Skrede I."/>
            <person name="Drula E."/>
            <person name="Henrissat B."/>
            <person name="Morin E."/>
            <person name="Kohler A."/>
            <person name="Barry K."/>
            <person name="LaButti K."/>
            <person name="Morin E."/>
            <person name="Salamov A."/>
            <person name="Lipzen A."/>
            <person name="Mereny Z."/>
            <person name="Hegedus B."/>
            <person name="Baldrian P."/>
            <person name="Stursova M."/>
            <person name="Weitz H."/>
            <person name="Taylor A."/>
            <person name="Grigoriev I.V."/>
            <person name="Nagy L.G."/>
            <person name="Martin F."/>
            <person name="Kauserud H."/>
        </authorList>
    </citation>
    <scope>NUCLEOTIDE SEQUENCE</scope>
    <source>
        <strain evidence="2">CBHHK182m</strain>
    </source>
</reference>
<dbReference type="AlphaFoldDB" id="A0AAD7H4N7"/>
<comment type="caution">
    <text evidence="2">The sequence shown here is derived from an EMBL/GenBank/DDBJ whole genome shotgun (WGS) entry which is preliminary data.</text>
</comment>
<feature type="region of interest" description="Disordered" evidence="1">
    <location>
        <begin position="88"/>
        <end position="156"/>
    </location>
</feature>
<accession>A0AAD7H4N7</accession>
<protein>
    <submittedName>
        <fullName evidence="2">Uncharacterized protein</fullName>
    </submittedName>
</protein>
<evidence type="ECO:0000256" key="1">
    <source>
        <dbReference type="SAM" id="MobiDB-lite"/>
    </source>
</evidence>
<gene>
    <name evidence="2" type="ORF">B0H16DRAFT_1479507</name>
</gene>
<feature type="compositionally biased region" description="Low complexity" evidence="1">
    <location>
        <begin position="35"/>
        <end position="46"/>
    </location>
</feature>
<organism evidence="2 3">
    <name type="scientific">Mycena metata</name>
    <dbReference type="NCBI Taxonomy" id="1033252"/>
    <lineage>
        <taxon>Eukaryota</taxon>
        <taxon>Fungi</taxon>
        <taxon>Dikarya</taxon>
        <taxon>Basidiomycota</taxon>
        <taxon>Agaricomycotina</taxon>
        <taxon>Agaricomycetes</taxon>
        <taxon>Agaricomycetidae</taxon>
        <taxon>Agaricales</taxon>
        <taxon>Marasmiineae</taxon>
        <taxon>Mycenaceae</taxon>
        <taxon>Mycena</taxon>
    </lineage>
</organism>
<keyword evidence="3" id="KW-1185">Reference proteome</keyword>
<dbReference type="Proteomes" id="UP001215598">
    <property type="component" value="Unassembled WGS sequence"/>
</dbReference>
<evidence type="ECO:0000313" key="3">
    <source>
        <dbReference type="Proteomes" id="UP001215598"/>
    </source>
</evidence>